<protein>
    <submittedName>
        <fullName evidence="1">Uncharacterized protein</fullName>
    </submittedName>
</protein>
<dbReference type="OrthoDB" id="10645876at2759"/>
<accession>C5KMB5</accession>
<keyword evidence="2" id="KW-1185">Reference proteome</keyword>
<name>C5KMB5_PERM5</name>
<evidence type="ECO:0000313" key="1">
    <source>
        <dbReference type="EMBL" id="EER14369.1"/>
    </source>
</evidence>
<dbReference type="InParanoid" id="C5KMB5"/>
<dbReference type="AlphaFoldDB" id="C5KMB5"/>
<organism evidence="2">
    <name type="scientific">Perkinsus marinus (strain ATCC 50983 / TXsc)</name>
    <dbReference type="NCBI Taxonomy" id="423536"/>
    <lineage>
        <taxon>Eukaryota</taxon>
        <taxon>Sar</taxon>
        <taxon>Alveolata</taxon>
        <taxon>Perkinsozoa</taxon>
        <taxon>Perkinsea</taxon>
        <taxon>Perkinsida</taxon>
        <taxon>Perkinsidae</taxon>
        <taxon>Perkinsus</taxon>
    </lineage>
</organism>
<reference evidence="1 2" key="1">
    <citation type="submission" date="2008-07" db="EMBL/GenBank/DDBJ databases">
        <authorList>
            <person name="El-Sayed N."/>
            <person name="Caler E."/>
            <person name="Inman J."/>
            <person name="Amedeo P."/>
            <person name="Hass B."/>
            <person name="Wortman J."/>
        </authorList>
    </citation>
    <scope>NUCLEOTIDE SEQUENCE [LARGE SCALE GENOMIC DNA]</scope>
    <source>
        <strain evidence="2">ATCC 50983 / TXsc</strain>
    </source>
</reference>
<gene>
    <name evidence="1" type="ORF">Pmar_PMAR021343</name>
</gene>
<dbReference type="EMBL" id="GG674319">
    <property type="protein sequence ID" value="EER14369.1"/>
    <property type="molecule type" value="Genomic_DNA"/>
</dbReference>
<dbReference type="Proteomes" id="UP000007800">
    <property type="component" value="Unassembled WGS sequence"/>
</dbReference>
<evidence type="ECO:0000313" key="2">
    <source>
        <dbReference type="Proteomes" id="UP000007800"/>
    </source>
</evidence>
<proteinExistence type="predicted"/>
<sequence>MTRPKVEEDASALRLELAMVRAQLRDQTIKLMEASRHLSEADIAYESNRIEKCVDLTEETNGSQEAQEGPSDVESTRRVISAAQTDLNELVNLTEV</sequence>
<dbReference type="GeneID" id="9044579"/>
<dbReference type="RefSeq" id="XP_002782574.1">
    <property type="nucleotide sequence ID" value="XM_002782528.1"/>
</dbReference>